<keyword evidence="6 11" id="KW-0798">TonB box</keyword>
<evidence type="ECO:0000256" key="7">
    <source>
        <dbReference type="ARBA" id="ARBA00023136"/>
    </source>
</evidence>
<evidence type="ECO:0000256" key="2">
    <source>
        <dbReference type="ARBA" id="ARBA00022448"/>
    </source>
</evidence>
<dbReference type="InterPro" id="IPR039426">
    <property type="entry name" value="TonB-dep_rcpt-like"/>
</dbReference>
<keyword evidence="5" id="KW-0732">Signal</keyword>
<gene>
    <name evidence="14" type="ORF">GM920_05945</name>
</gene>
<evidence type="ECO:0000313" key="14">
    <source>
        <dbReference type="EMBL" id="MBB2148450.1"/>
    </source>
</evidence>
<protein>
    <submittedName>
        <fullName evidence="14">TonB-dependent receptor</fullName>
    </submittedName>
</protein>
<dbReference type="SUPFAM" id="SSF56935">
    <property type="entry name" value="Porins"/>
    <property type="match status" value="1"/>
</dbReference>
<evidence type="ECO:0000256" key="11">
    <source>
        <dbReference type="RuleBase" id="RU003357"/>
    </source>
</evidence>
<comment type="subcellular location">
    <subcellularLocation>
        <location evidence="1 10">Cell outer membrane</location>
        <topology evidence="1 10">Multi-pass membrane protein</topology>
    </subcellularLocation>
</comment>
<dbReference type="PANTHER" id="PTHR30069:SF29">
    <property type="entry name" value="HEMOGLOBIN AND HEMOGLOBIN-HAPTOGLOBIN-BINDING PROTEIN 1-RELATED"/>
    <property type="match status" value="1"/>
</dbReference>
<feature type="domain" description="TonB-dependent receptor plug" evidence="13">
    <location>
        <begin position="67"/>
        <end position="166"/>
    </location>
</feature>
<evidence type="ECO:0000256" key="9">
    <source>
        <dbReference type="ARBA" id="ARBA00023237"/>
    </source>
</evidence>
<dbReference type="PANTHER" id="PTHR30069">
    <property type="entry name" value="TONB-DEPENDENT OUTER MEMBRANE RECEPTOR"/>
    <property type="match status" value="1"/>
</dbReference>
<keyword evidence="15" id="KW-1185">Reference proteome</keyword>
<evidence type="ECO:0000256" key="10">
    <source>
        <dbReference type="PROSITE-ProRule" id="PRU01360"/>
    </source>
</evidence>
<evidence type="ECO:0000313" key="15">
    <source>
        <dbReference type="Proteomes" id="UP000636110"/>
    </source>
</evidence>
<evidence type="ECO:0000256" key="4">
    <source>
        <dbReference type="ARBA" id="ARBA00022692"/>
    </source>
</evidence>
<dbReference type="PROSITE" id="PS52016">
    <property type="entry name" value="TONB_DEPENDENT_REC_3"/>
    <property type="match status" value="1"/>
</dbReference>
<feature type="domain" description="TonB-dependent receptor-like beta-barrel" evidence="12">
    <location>
        <begin position="240"/>
        <end position="660"/>
    </location>
</feature>
<dbReference type="Gene3D" id="2.170.130.10">
    <property type="entry name" value="TonB-dependent receptor, plug domain"/>
    <property type="match status" value="1"/>
</dbReference>
<keyword evidence="2 10" id="KW-0813">Transport</keyword>
<dbReference type="InterPro" id="IPR037066">
    <property type="entry name" value="Plug_dom_sf"/>
</dbReference>
<accession>A0ABR6ET65</accession>
<evidence type="ECO:0000259" key="12">
    <source>
        <dbReference type="Pfam" id="PF00593"/>
    </source>
</evidence>
<comment type="similarity">
    <text evidence="10 11">Belongs to the TonB-dependent receptor family.</text>
</comment>
<keyword evidence="9 10" id="KW-0998">Cell outer membrane</keyword>
<dbReference type="Proteomes" id="UP000636110">
    <property type="component" value="Unassembled WGS sequence"/>
</dbReference>
<dbReference type="Pfam" id="PF07715">
    <property type="entry name" value="Plug"/>
    <property type="match status" value="1"/>
</dbReference>
<name>A0ABR6ET65_9SPHI</name>
<proteinExistence type="inferred from homology"/>
<evidence type="ECO:0000256" key="8">
    <source>
        <dbReference type="ARBA" id="ARBA00023170"/>
    </source>
</evidence>
<evidence type="ECO:0000256" key="1">
    <source>
        <dbReference type="ARBA" id="ARBA00004571"/>
    </source>
</evidence>
<comment type="caution">
    <text evidence="14">The sequence shown here is derived from an EMBL/GenBank/DDBJ whole genome shotgun (WGS) entry which is preliminary data.</text>
</comment>
<evidence type="ECO:0000256" key="6">
    <source>
        <dbReference type="ARBA" id="ARBA00023077"/>
    </source>
</evidence>
<keyword evidence="4 10" id="KW-0812">Transmembrane</keyword>
<organism evidence="14 15">
    <name type="scientific">Pedobacter gandavensis</name>
    <dbReference type="NCBI Taxonomy" id="2679963"/>
    <lineage>
        <taxon>Bacteria</taxon>
        <taxon>Pseudomonadati</taxon>
        <taxon>Bacteroidota</taxon>
        <taxon>Sphingobacteriia</taxon>
        <taxon>Sphingobacteriales</taxon>
        <taxon>Sphingobacteriaceae</taxon>
        <taxon>Pedobacter</taxon>
    </lineage>
</organism>
<keyword evidence="8 14" id="KW-0675">Receptor</keyword>
<evidence type="ECO:0000256" key="3">
    <source>
        <dbReference type="ARBA" id="ARBA00022452"/>
    </source>
</evidence>
<evidence type="ECO:0000259" key="13">
    <source>
        <dbReference type="Pfam" id="PF07715"/>
    </source>
</evidence>
<reference evidence="14 15" key="1">
    <citation type="submission" date="2019-11" db="EMBL/GenBank/DDBJ databases">
        <title>Description of Pedobacter sp. LMG 31462T.</title>
        <authorList>
            <person name="Carlier A."/>
            <person name="Qi S."/>
            <person name="Vandamme P."/>
        </authorList>
    </citation>
    <scope>NUCLEOTIDE SEQUENCE [LARGE SCALE GENOMIC DNA]</scope>
    <source>
        <strain evidence="14 15">LMG 31462</strain>
    </source>
</reference>
<evidence type="ECO:0000256" key="5">
    <source>
        <dbReference type="ARBA" id="ARBA00022729"/>
    </source>
</evidence>
<sequence>MRRNKFAFSGINACFFTLLTLIGVGVAVPLNSQAQIHPVKPAKQDSLEKINALKEVQIKTIKLSRRQTSSTPLQILSGAELEKLNSLSVADAVRYFSGVQLKDYGGIGGLKTINVRSMGSNHTAVFYDGVQLGNAQNGQVDLGKFSLDNIEEIELYNGQKSSILQSAKGFASASSLYLKARQPNFEAGRSNRVKAAFRTGSFGLLNPSVLWQSKLGEHTYSTLSAELKKANGCYKYRITNGVYDTTAVRTDGDVETMRLELGLNGMLADSSKWSVKLYGYKDDQGLPGAIVANVFRFSQRMWNRNFFAQSAYEKKVGKYSLLASAKYSNDYMRYLNPDIVTTSGFLNNTYHQQEFYLSLANKLKINKYWDLVWSADYQRNHMDANLDRFAYPTRNTLLNVLATQLHFDRFDIQANVLSTLVSDQVKSGPSAGRKNELTPTVMVSWQPFDQKEFRVRSFYKSIFRMPTFNDLYYTFYQFTVLRPEYTKQYDLGFTYIKGYENRALSQFSIQADAYFNQVKDKIVAVPGTSQAMWSMRNLGKVEIKGIDVNIQSAWEVAQALNLSLGLSYTYQQAIDADPKSTTYKDQIPYVPLHNGTFLAGASYKKFAMNYSFLYTGERYDQSANIPKNYVQPFYTHDLAMHYNMQIQKRKLRLTAEVNNLLNQAYAVITNYPMPGRSYRFSLTYDY</sequence>
<dbReference type="InterPro" id="IPR012910">
    <property type="entry name" value="Plug_dom"/>
</dbReference>
<dbReference type="Gene3D" id="2.40.170.20">
    <property type="entry name" value="TonB-dependent receptor, beta-barrel domain"/>
    <property type="match status" value="1"/>
</dbReference>
<dbReference type="InterPro" id="IPR000531">
    <property type="entry name" value="Beta-barrel_TonB"/>
</dbReference>
<keyword evidence="3 10" id="KW-1134">Transmembrane beta strand</keyword>
<dbReference type="InterPro" id="IPR036942">
    <property type="entry name" value="Beta-barrel_TonB_sf"/>
</dbReference>
<keyword evidence="7 10" id="KW-0472">Membrane</keyword>
<dbReference type="RefSeq" id="WP_182954392.1">
    <property type="nucleotide sequence ID" value="NZ_WNXC01000001.1"/>
</dbReference>
<dbReference type="Pfam" id="PF00593">
    <property type="entry name" value="TonB_dep_Rec_b-barrel"/>
    <property type="match status" value="1"/>
</dbReference>
<dbReference type="EMBL" id="WNXC01000001">
    <property type="protein sequence ID" value="MBB2148450.1"/>
    <property type="molecule type" value="Genomic_DNA"/>
</dbReference>